<dbReference type="InterPro" id="IPR050109">
    <property type="entry name" value="HTH-type_TetR-like_transc_reg"/>
</dbReference>
<dbReference type="RefSeq" id="WP_337693069.1">
    <property type="nucleotide sequence ID" value="NZ_JBBEGN010000001.1"/>
</dbReference>
<evidence type="ECO:0000313" key="7">
    <source>
        <dbReference type="Proteomes" id="UP001385809"/>
    </source>
</evidence>
<dbReference type="Gene3D" id="1.10.357.10">
    <property type="entry name" value="Tetracycline Repressor, domain 2"/>
    <property type="match status" value="1"/>
</dbReference>
<comment type="caution">
    <text evidence="6">The sequence shown here is derived from an EMBL/GenBank/DDBJ whole genome shotgun (WGS) entry which is preliminary data.</text>
</comment>
<dbReference type="Pfam" id="PF00440">
    <property type="entry name" value="TetR_N"/>
    <property type="match status" value="1"/>
</dbReference>
<sequence length="192" mass="20915">MARARTPRQAWIDAGLRLLGERGPEAVRVEVLARELGVTKGGFYGYFGDRPALLAEVLDEWERRSTTAVIDRAEAEGGDPLTKARRAASLTFADDLVPIDLAVREWARRDDEVAARLRRVDNERMEYLRATFRDRFPDPHDLEARCLLAFAGAIAGSLIVADHPGQTRAQVLERAASLVLGGSVAGPAPGGA</sequence>
<name>A0ABU8MGI5_9PSEU</name>
<proteinExistence type="predicted"/>
<protein>
    <submittedName>
        <fullName evidence="6">TetR/AcrR family transcriptional regulator</fullName>
    </submittedName>
</protein>
<evidence type="ECO:0000313" key="6">
    <source>
        <dbReference type="EMBL" id="MEJ2866447.1"/>
    </source>
</evidence>
<dbReference type="EMBL" id="JBBEGN010000001">
    <property type="protein sequence ID" value="MEJ2866447.1"/>
    <property type="molecule type" value="Genomic_DNA"/>
</dbReference>
<keyword evidence="1" id="KW-0805">Transcription regulation</keyword>
<reference evidence="6 7" key="1">
    <citation type="submission" date="2024-03" db="EMBL/GenBank/DDBJ databases">
        <title>Actinomycetospora sp. OC33-EN08, a novel actinomycete isolated from wild orchid (Aerides multiflora).</title>
        <authorList>
            <person name="Suriyachadkun C."/>
        </authorList>
    </citation>
    <scope>NUCLEOTIDE SEQUENCE [LARGE SCALE GENOMIC DNA]</scope>
    <source>
        <strain evidence="6 7">OC33-EN08</strain>
    </source>
</reference>
<keyword evidence="3" id="KW-0804">Transcription</keyword>
<keyword evidence="2 4" id="KW-0238">DNA-binding</keyword>
<dbReference type="InterPro" id="IPR001647">
    <property type="entry name" value="HTH_TetR"/>
</dbReference>
<dbReference type="PANTHER" id="PTHR30055:SF234">
    <property type="entry name" value="HTH-TYPE TRANSCRIPTIONAL REGULATOR BETI"/>
    <property type="match status" value="1"/>
</dbReference>
<dbReference type="Proteomes" id="UP001385809">
    <property type="component" value="Unassembled WGS sequence"/>
</dbReference>
<dbReference type="PANTHER" id="PTHR30055">
    <property type="entry name" value="HTH-TYPE TRANSCRIPTIONAL REGULATOR RUTR"/>
    <property type="match status" value="1"/>
</dbReference>
<accession>A0ABU8MGI5</accession>
<evidence type="ECO:0000256" key="1">
    <source>
        <dbReference type="ARBA" id="ARBA00023015"/>
    </source>
</evidence>
<evidence type="ECO:0000256" key="4">
    <source>
        <dbReference type="PROSITE-ProRule" id="PRU00335"/>
    </source>
</evidence>
<evidence type="ECO:0000256" key="2">
    <source>
        <dbReference type="ARBA" id="ARBA00023125"/>
    </source>
</evidence>
<feature type="domain" description="HTH tetR-type" evidence="5">
    <location>
        <begin position="5"/>
        <end position="65"/>
    </location>
</feature>
<dbReference type="PROSITE" id="PS50977">
    <property type="entry name" value="HTH_TETR_2"/>
    <property type="match status" value="1"/>
</dbReference>
<evidence type="ECO:0000259" key="5">
    <source>
        <dbReference type="PROSITE" id="PS50977"/>
    </source>
</evidence>
<feature type="DNA-binding region" description="H-T-H motif" evidence="4">
    <location>
        <begin position="28"/>
        <end position="47"/>
    </location>
</feature>
<evidence type="ECO:0000256" key="3">
    <source>
        <dbReference type="ARBA" id="ARBA00023163"/>
    </source>
</evidence>
<organism evidence="6 7">
    <name type="scientific">Actinomycetospora aurantiaca</name>
    <dbReference type="NCBI Taxonomy" id="3129233"/>
    <lineage>
        <taxon>Bacteria</taxon>
        <taxon>Bacillati</taxon>
        <taxon>Actinomycetota</taxon>
        <taxon>Actinomycetes</taxon>
        <taxon>Pseudonocardiales</taxon>
        <taxon>Pseudonocardiaceae</taxon>
        <taxon>Actinomycetospora</taxon>
    </lineage>
</organism>
<dbReference type="PRINTS" id="PR00455">
    <property type="entry name" value="HTHTETR"/>
</dbReference>
<dbReference type="SUPFAM" id="SSF46689">
    <property type="entry name" value="Homeodomain-like"/>
    <property type="match status" value="1"/>
</dbReference>
<dbReference type="InterPro" id="IPR009057">
    <property type="entry name" value="Homeodomain-like_sf"/>
</dbReference>
<keyword evidence="7" id="KW-1185">Reference proteome</keyword>
<gene>
    <name evidence="6" type="ORF">WCD74_01635</name>
</gene>